<gene>
    <name evidence="1" type="ORF">MM415B03023_0012</name>
</gene>
<dbReference type="SUPFAM" id="SSF56112">
    <property type="entry name" value="Protein kinase-like (PK-like)"/>
    <property type="match status" value="1"/>
</dbReference>
<sequence>MKRLGRGKSKEVWLVPASDGRPARVRKVLRPGAASDRLSKQCRRLRWLSDHGIRSAAVYAVDPAGRWAEQEYVEGRTLANSPRPLTEEQEAGLQAIEAWERRSGRYIGDLNRRNLVWSGGEWVVIDCGSIRYVDDLADRQARRRWMRPAPERD</sequence>
<dbReference type="EMBL" id="MT142693">
    <property type="protein sequence ID" value="QJA87278.1"/>
    <property type="molecule type" value="Genomic_DNA"/>
</dbReference>
<dbReference type="AlphaFoldDB" id="A0A6M3L1P4"/>
<proteinExistence type="predicted"/>
<accession>A0A6M3L1P4</accession>
<organism evidence="1">
    <name type="scientific">viral metagenome</name>
    <dbReference type="NCBI Taxonomy" id="1070528"/>
    <lineage>
        <taxon>unclassified sequences</taxon>
        <taxon>metagenomes</taxon>
        <taxon>organismal metagenomes</taxon>
    </lineage>
</organism>
<name>A0A6M3L1P4_9ZZZZ</name>
<dbReference type="InterPro" id="IPR011009">
    <property type="entry name" value="Kinase-like_dom_sf"/>
</dbReference>
<dbReference type="GO" id="GO:0016740">
    <property type="term" value="F:transferase activity"/>
    <property type="evidence" value="ECO:0007669"/>
    <property type="project" value="UniProtKB-KW"/>
</dbReference>
<keyword evidence="1" id="KW-0808">Transferase</keyword>
<protein>
    <submittedName>
        <fullName evidence="1">Putative phosphotransferase enzyme family protein</fullName>
    </submittedName>
</protein>
<reference evidence="1" key="1">
    <citation type="submission" date="2020-03" db="EMBL/GenBank/DDBJ databases">
        <title>The deep terrestrial virosphere.</title>
        <authorList>
            <person name="Holmfeldt K."/>
            <person name="Nilsson E."/>
            <person name="Simone D."/>
            <person name="Lopez-Fernandez M."/>
            <person name="Wu X."/>
            <person name="de Brujin I."/>
            <person name="Lundin D."/>
            <person name="Andersson A."/>
            <person name="Bertilsson S."/>
            <person name="Dopson M."/>
        </authorList>
    </citation>
    <scope>NUCLEOTIDE SEQUENCE</scope>
    <source>
        <strain evidence="1">MM415B03023</strain>
    </source>
</reference>
<evidence type="ECO:0000313" key="1">
    <source>
        <dbReference type="EMBL" id="QJA87278.1"/>
    </source>
</evidence>